<proteinExistence type="inferred from homology"/>
<evidence type="ECO:0000256" key="6">
    <source>
        <dbReference type="SAM" id="MobiDB-lite"/>
    </source>
</evidence>
<dbReference type="GO" id="GO:0003677">
    <property type="term" value="F:DNA binding"/>
    <property type="evidence" value="ECO:0007669"/>
    <property type="project" value="UniProtKB-KW"/>
</dbReference>
<dbReference type="Proteomes" id="UP000010556">
    <property type="component" value="Unassembled WGS sequence"/>
</dbReference>
<gene>
    <name evidence="8" type="ORF">MDA_GLEAN10004454</name>
</gene>
<dbReference type="GO" id="GO:0003700">
    <property type="term" value="F:DNA-binding transcription factor activity"/>
    <property type="evidence" value="ECO:0007669"/>
    <property type="project" value="InterPro"/>
</dbReference>
<dbReference type="SUPFAM" id="SSF57959">
    <property type="entry name" value="Leucine zipper domain"/>
    <property type="match status" value="1"/>
</dbReference>
<dbReference type="InterPro" id="IPR004827">
    <property type="entry name" value="bZIP"/>
</dbReference>
<name>L5LRU7_MYODS</name>
<keyword evidence="5" id="KW-0539">Nucleus</keyword>
<evidence type="ECO:0000256" key="2">
    <source>
        <dbReference type="ARBA" id="ARBA00023015"/>
    </source>
</evidence>
<dbReference type="PANTHER" id="PTHR15284:SF1">
    <property type="entry name" value="NUCLEAR FACTOR INTERLEUKIN-3-REGULATED PROTEIN"/>
    <property type="match status" value="1"/>
</dbReference>
<dbReference type="InterPro" id="IPR010533">
    <property type="entry name" value="Vert_IL3-reg_TF"/>
</dbReference>
<dbReference type="FunFam" id="1.20.5.170:FF:000025">
    <property type="entry name" value="nuclear factor interleukin-3-regulated protein-like"/>
    <property type="match status" value="1"/>
</dbReference>
<keyword evidence="9" id="KW-1185">Reference proteome</keyword>
<dbReference type="PANTHER" id="PTHR15284">
    <property type="entry name" value="NUCLEAR FACTOR INTERLEUKIN-3-REGULATED PROTEIN"/>
    <property type="match status" value="1"/>
</dbReference>
<dbReference type="EMBL" id="KB108795">
    <property type="protein sequence ID" value="ELK28777.1"/>
    <property type="molecule type" value="Genomic_DNA"/>
</dbReference>
<evidence type="ECO:0000313" key="9">
    <source>
        <dbReference type="Proteomes" id="UP000010556"/>
    </source>
</evidence>
<dbReference type="SMART" id="SM00338">
    <property type="entry name" value="BRLZ"/>
    <property type="match status" value="1"/>
</dbReference>
<accession>L5LRU7</accession>
<evidence type="ECO:0000259" key="7">
    <source>
        <dbReference type="PROSITE" id="PS50217"/>
    </source>
</evidence>
<dbReference type="InterPro" id="IPR047106">
    <property type="entry name" value="NFIL3-like_bZIP"/>
</dbReference>
<dbReference type="GO" id="GO:0007623">
    <property type="term" value="P:circadian rhythm"/>
    <property type="evidence" value="ECO:0007669"/>
    <property type="project" value="InterPro"/>
</dbReference>
<protein>
    <submittedName>
        <fullName evidence="8">Nuclear factor interleukin-3-regulated protein</fullName>
    </submittedName>
</protein>
<dbReference type="Pfam" id="PF06529">
    <property type="entry name" value="Vert_IL3-reg_TF"/>
    <property type="match status" value="1"/>
</dbReference>
<dbReference type="CDD" id="cd14694">
    <property type="entry name" value="bZIP_NFIL3"/>
    <property type="match status" value="1"/>
</dbReference>
<dbReference type="GO" id="GO:0005634">
    <property type="term" value="C:nucleus"/>
    <property type="evidence" value="ECO:0007669"/>
    <property type="project" value="InterPro"/>
</dbReference>
<evidence type="ECO:0000256" key="4">
    <source>
        <dbReference type="ARBA" id="ARBA00023163"/>
    </source>
</evidence>
<dbReference type="InterPro" id="IPR047229">
    <property type="entry name" value="NFIL3-like"/>
</dbReference>
<feature type="region of interest" description="Disordered" evidence="6">
    <location>
        <begin position="126"/>
        <end position="159"/>
    </location>
</feature>
<evidence type="ECO:0000256" key="5">
    <source>
        <dbReference type="ARBA" id="ARBA00023242"/>
    </source>
</evidence>
<organism evidence="8 9">
    <name type="scientific">Myotis davidii</name>
    <name type="common">David's myotis</name>
    <dbReference type="NCBI Taxonomy" id="225400"/>
    <lineage>
        <taxon>Eukaryota</taxon>
        <taxon>Metazoa</taxon>
        <taxon>Chordata</taxon>
        <taxon>Craniata</taxon>
        <taxon>Vertebrata</taxon>
        <taxon>Euteleostomi</taxon>
        <taxon>Mammalia</taxon>
        <taxon>Eutheria</taxon>
        <taxon>Laurasiatheria</taxon>
        <taxon>Chiroptera</taxon>
        <taxon>Yangochiroptera</taxon>
        <taxon>Vespertilionidae</taxon>
        <taxon>Myotis</taxon>
    </lineage>
</organism>
<reference evidence="9" key="1">
    <citation type="journal article" date="2013" name="Science">
        <title>Comparative analysis of bat genomes provides insight into the evolution of flight and immunity.</title>
        <authorList>
            <person name="Zhang G."/>
            <person name="Cowled C."/>
            <person name="Shi Z."/>
            <person name="Huang Z."/>
            <person name="Bishop-Lilly K.A."/>
            <person name="Fang X."/>
            <person name="Wynne J.W."/>
            <person name="Xiong Z."/>
            <person name="Baker M.L."/>
            <person name="Zhao W."/>
            <person name="Tachedjian M."/>
            <person name="Zhu Y."/>
            <person name="Zhou P."/>
            <person name="Jiang X."/>
            <person name="Ng J."/>
            <person name="Yang L."/>
            <person name="Wu L."/>
            <person name="Xiao J."/>
            <person name="Feng Y."/>
            <person name="Chen Y."/>
            <person name="Sun X."/>
            <person name="Zhang Y."/>
            <person name="Marsh G.A."/>
            <person name="Crameri G."/>
            <person name="Broder C.C."/>
            <person name="Frey K.G."/>
            <person name="Wang L.F."/>
            <person name="Wang J."/>
        </authorList>
    </citation>
    <scope>NUCLEOTIDE SEQUENCE [LARGE SCALE GENOMIC DNA]</scope>
</reference>
<dbReference type="Gene3D" id="1.20.5.170">
    <property type="match status" value="1"/>
</dbReference>
<keyword evidence="4" id="KW-0804">Transcription</keyword>
<evidence type="ECO:0000313" key="8">
    <source>
        <dbReference type="EMBL" id="ELK28777.1"/>
    </source>
</evidence>
<dbReference type="PROSITE" id="PS50217">
    <property type="entry name" value="BZIP"/>
    <property type="match status" value="1"/>
</dbReference>
<dbReference type="PROSITE" id="PS00036">
    <property type="entry name" value="BZIP_BASIC"/>
    <property type="match status" value="1"/>
</dbReference>
<dbReference type="InterPro" id="IPR046347">
    <property type="entry name" value="bZIP_sf"/>
</dbReference>
<comment type="similarity">
    <text evidence="1">Belongs to the bZIP family. NFIL3 subfamily.</text>
</comment>
<keyword evidence="3" id="KW-0238">DNA-binding</keyword>
<dbReference type="AlphaFoldDB" id="L5LRU7"/>
<keyword evidence="2" id="KW-0805">Transcription regulation</keyword>
<evidence type="ECO:0000256" key="1">
    <source>
        <dbReference type="ARBA" id="ARBA00006079"/>
    </source>
</evidence>
<dbReference type="GO" id="GO:0006351">
    <property type="term" value="P:DNA-templated transcription"/>
    <property type="evidence" value="ECO:0007669"/>
    <property type="project" value="InterPro"/>
</dbReference>
<evidence type="ECO:0000256" key="3">
    <source>
        <dbReference type="ARBA" id="ARBA00023125"/>
    </source>
</evidence>
<sequence length="318" mass="34740">MQLRKMQAVKKEQASLDPGCSADRAVVLSAALTDVSEDLSTGEELLLAEGGVGKGKSSACRRKREFIPDEKKDAMYWEKRRKNNEAAKRSREKRRLNDLVLENKLIALGEENATLKAELLSLKLNNSPRTSETDDGAVGKSSDGEDEQQVPKGPMHSPLELQHGHATVVKVPEANASALPHKLRIKAKAMQIKVEALDTDFEAAHKPPSAVGPTAKRHFGPEKLSAPSAGHPPLTPFSVQVTNIQDWSLRSEHWHQKELTGKTQNSFKAGVAEMKDNGYKVSDPENLFLKQGIANLSAEVVSLKRLIATHQISASDLG</sequence>
<feature type="domain" description="BZIP" evidence="7">
    <location>
        <begin position="73"/>
        <end position="123"/>
    </location>
</feature>